<evidence type="ECO:0000313" key="1">
    <source>
        <dbReference type="EMBL" id="QEE16130.2"/>
    </source>
</evidence>
<keyword evidence="2" id="KW-1185">Reference proteome</keyword>
<organism evidence="1 2">
    <name type="scientific">Promethearchaeum syntrophicum</name>
    <dbReference type="NCBI Taxonomy" id="2594042"/>
    <lineage>
        <taxon>Archaea</taxon>
        <taxon>Promethearchaeati</taxon>
        <taxon>Promethearchaeota</taxon>
        <taxon>Promethearchaeia</taxon>
        <taxon>Promethearchaeales</taxon>
        <taxon>Promethearchaeaceae</taxon>
        <taxon>Promethearchaeum</taxon>
    </lineage>
</organism>
<sequence length="383" mass="44220">MNISALIKPLNIVYPNPNKIPKNLLNTPVAADFKATSKLIPFREQYLNEKHPHTIKNIHYQYGKIKKRRAILFFYKKTPVKMVFSNKIDPYAKQLMKDFPPRVQFPPTTVSSPIARNLREFALKWVVDQFFSEKDYITFDEPILDTVNPDCLEVPATLGHKILQMSKDIDISKDTNNASKIFTNSMMEIDLKDSFFVEIKAYHQTSIVGEKEVLQTYNYAIRGGKALLITTGTLSDLKALELLNDQDQHKDHDFSTGYVPEIYKNFVQTVKRNNRKLIKSINFKQGQDSYDTMGIYISASNKLEKMHKYTINWPAKIEYTKLATPDSILKFLHSDDKLGLIEPKAFHKLLLSYKLNKAAKLFTHIQKSLLEEIIINPALLYPN</sequence>
<reference evidence="1 2" key="1">
    <citation type="journal article" date="2020" name="Nature">
        <title>Isolation of an archaeon at the prokaryote-eukaryote interface.</title>
        <authorList>
            <person name="Imachi H."/>
            <person name="Nobu M.K."/>
            <person name="Nakahara N."/>
            <person name="Morono Y."/>
            <person name="Ogawara M."/>
            <person name="Takaki Y."/>
            <person name="Takano Y."/>
            <person name="Uematsu K."/>
            <person name="Ikuta T."/>
            <person name="Ito M."/>
            <person name="Matsui Y."/>
            <person name="Miyazaki M."/>
            <person name="Murata K."/>
            <person name="Saito Y."/>
            <person name="Sakai S."/>
            <person name="Song C."/>
            <person name="Tasumi E."/>
            <person name="Yamanaka Y."/>
            <person name="Yamaguchi T."/>
            <person name="Kamagata Y."/>
            <person name="Tamaki H."/>
            <person name="Takai K."/>
        </authorList>
    </citation>
    <scope>NUCLEOTIDE SEQUENCE [LARGE SCALE GENOMIC DNA]</scope>
    <source>
        <strain evidence="1 2">MK-D1</strain>
    </source>
</reference>
<dbReference type="EMBL" id="CP042905">
    <property type="protein sequence ID" value="QEE16130.2"/>
    <property type="molecule type" value="Genomic_DNA"/>
</dbReference>
<gene>
    <name evidence="1" type="ORF">DSAG12_01959</name>
</gene>
<protein>
    <submittedName>
        <fullName evidence="1">Uncharacterized protein</fullName>
    </submittedName>
</protein>
<proteinExistence type="predicted"/>
<dbReference type="Proteomes" id="UP000321408">
    <property type="component" value="Chromosome"/>
</dbReference>
<accession>A0A5B9DBK8</accession>
<dbReference type="AlphaFoldDB" id="A0A5B9DBK8"/>
<evidence type="ECO:0000313" key="2">
    <source>
        <dbReference type="Proteomes" id="UP000321408"/>
    </source>
</evidence>
<name>A0A5B9DBK8_9ARCH</name>
<reference evidence="1 2" key="2">
    <citation type="journal article" date="2024" name="Int. J. Syst. Evol. Microbiol.">
        <title>Promethearchaeum syntrophicum gen. nov., sp. nov., an anaerobic, obligately syntrophic archaeon, the first isolate of the lineage 'Asgard' archaea, and proposal of the new archaeal phylum Promethearchaeota phyl. nov. and kingdom Promethearchaeati regn. nov.</title>
        <authorList>
            <person name="Imachi H."/>
            <person name="Nobu M.K."/>
            <person name="Kato S."/>
            <person name="Takaki Y."/>
            <person name="Miyazaki M."/>
            <person name="Miyata M."/>
            <person name="Ogawara M."/>
            <person name="Saito Y."/>
            <person name="Sakai S."/>
            <person name="Tahara Y.O."/>
            <person name="Takano Y."/>
            <person name="Tasumi E."/>
            <person name="Uematsu K."/>
            <person name="Yoshimura T."/>
            <person name="Itoh T."/>
            <person name="Ohkuma M."/>
            <person name="Takai K."/>
        </authorList>
    </citation>
    <scope>NUCLEOTIDE SEQUENCE [LARGE SCALE GENOMIC DNA]</scope>
    <source>
        <strain evidence="1 2">MK-D1</strain>
    </source>
</reference>
<dbReference type="KEGG" id="psyt:DSAG12_01959"/>